<keyword evidence="1" id="KW-0732">Signal</keyword>
<sequence length="218" mass="22914">MAAAHRTLPLLAVGLALALAACAGPKTAPPPPPPAQVSGMPTDGPMCIVGLVSANVAFNRIPDTAKGDGCGISTAISLYETQTVPFNRPVEVSCGLAQALLAYDTQVLQPLAQRVMGSALVKVHHAGGYVCRGRTSNRSRLSEHAYGRAIDIMAFEFADGRIARVKQNWNDRGPLGDFLRQASKGACGVFQVVLSPNADADHADHLHLDVGPWKLCQG</sequence>
<dbReference type="AlphaFoldDB" id="A0A286GWU9"/>
<accession>A0A286GWU9</accession>
<name>A0A286GWU9_9PROT</name>
<organism evidence="3 4">
    <name type="scientific">Caenispirillum bisanense</name>
    <dbReference type="NCBI Taxonomy" id="414052"/>
    <lineage>
        <taxon>Bacteria</taxon>
        <taxon>Pseudomonadati</taxon>
        <taxon>Pseudomonadota</taxon>
        <taxon>Alphaproteobacteria</taxon>
        <taxon>Rhodospirillales</taxon>
        <taxon>Novispirillaceae</taxon>
        <taxon>Caenispirillum</taxon>
    </lineage>
</organism>
<feature type="domain" description="Extensin-like C-terminal" evidence="2">
    <location>
        <begin position="47"/>
        <end position="217"/>
    </location>
</feature>
<dbReference type="RefSeq" id="WP_097280995.1">
    <property type="nucleotide sequence ID" value="NZ_OCNJ01000011.1"/>
</dbReference>
<evidence type="ECO:0000256" key="1">
    <source>
        <dbReference type="SAM" id="SignalP"/>
    </source>
</evidence>
<evidence type="ECO:0000313" key="4">
    <source>
        <dbReference type="Proteomes" id="UP000219621"/>
    </source>
</evidence>
<evidence type="ECO:0000259" key="2">
    <source>
        <dbReference type="Pfam" id="PF06904"/>
    </source>
</evidence>
<proteinExistence type="predicted"/>
<dbReference type="OrthoDB" id="9809788at2"/>
<dbReference type="InterPro" id="IPR009683">
    <property type="entry name" value="Extensin-like_C"/>
</dbReference>
<gene>
    <name evidence="3" type="ORF">SAMN05421508_1117</name>
</gene>
<dbReference type="Proteomes" id="UP000219621">
    <property type="component" value="Unassembled WGS sequence"/>
</dbReference>
<dbReference type="PROSITE" id="PS51257">
    <property type="entry name" value="PROKAR_LIPOPROTEIN"/>
    <property type="match status" value="1"/>
</dbReference>
<feature type="signal peptide" evidence="1">
    <location>
        <begin position="1"/>
        <end position="23"/>
    </location>
</feature>
<reference evidence="4" key="1">
    <citation type="submission" date="2017-09" db="EMBL/GenBank/DDBJ databases">
        <authorList>
            <person name="Varghese N."/>
            <person name="Submissions S."/>
        </authorList>
    </citation>
    <scope>NUCLEOTIDE SEQUENCE [LARGE SCALE GENOMIC DNA]</scope>
    <source>
        <strain evidence="4">USBA 140</strain>
    </source>
</reference>
<protein>
    <submittedName>
        <fullName evidence="3">Extensin-like protein C-terminus</fullName>
    </submittedName>
</protein>
<dbReference type="EMBL" id="OCNJ01000011">
    <property type="protein sequence ID" value="SOD99973.1"/>
    <property type="molecule type" value="Genomic_DNA"/>
</dbReference>
<keyword evidence="4" id="KW-1185">Reference proteome</keyword>
<dbReference type="Pfam" id="PF06904">
    <property type="entry name" value="Extensin-like_C"/>
    <property type="match status" value="1"/>
</dbReference>
<feature type="chain" id="PRO_5012832107" evidence="1">
    <location>
        <begin position="24"/>
        <end position="218"/>
    </location>
</feature>
<evidence type="ECO:0000313" key="3">
    <source>
        <dbReference type="EMBL" id="SOD99973.1"/>
    </source>
</evidence>